<comment type="caution">
    <text evidence="1">The sequence shown here is derived from an EMBL/GenBank/DDBJ whole genome shotgun (WGS) entry which is preliminary data.</text>
</comment>
<protein>
    <recommendedName>
        <fullName evidence="3">Secreted protein</fullName>
    </recommendedName>
</protein>
<proteinExistence type="predicted"/>
<accession>A0AAV1KNN1</accession>
<gene>
    <name evidence="1" type="ORF">PARMNEM_LOCUS5825</name>
</gene>
<dbReference type="AlphaFoldDB" id="A0AAV1KNN1"/>
<sequence length="113" mass="12768">MFLQATLCATVLGTALILTVRLCFTALSQITCLLLDSSQTYKAIPWLYKSRGNDKAVILLQASTYIPLLSTAPSFHLFTYLIVLLESYSRIGDLLLIKWHFFLVFRIDNASTF</sequence>
<name>A0AAV1KNN1_9NEOP</name>
<dbReference type="Proteomes" id="UP001314205">
    <property type="component" value="Unassembled WGS sequence"/>
</dbReference>
<evidence type="ECO:0008006" key="3">
    <source>
        <dbReference type="Google" id="ProtNLM"/>
    </source>
</evidence>
<evidence type="ECO:0000313" key="1">
    <source>
        <dbReference type="EMBL" id="CAK1584621.1"/>
    </source>
</evidence>
<reference evidence="1 2" key="1">
    <citation type="submission" date="2023-11" db="EMBL/GenBank/DDBJ databases">
        <authorList>
            <person name="Hedman E."/>
            <person name="Englund M."/>
            <person name="Stromberg M."/>
            <person name="Nyberg Akerstrom W."/>
            <person name="Nylinder S."/>
            <person name="Jareborg N."/>
            <person name="Kallberg Y."/>
            <person name="Kronander E."/>
        </authorList>
    </citation>
    <scope>NUCLEOTIDE SEQUENCE [LARGE SCALE GENOMIC DNA]</scope>
</reference>
<organism evidence="1 2">
    <name type="scientific">Parnassius mnemosyne</name>
    <name type="common">clouded apollo</name>
    <dbReference type="NCBI Taxonomy" id="213953"/>
    <lineage>
        <taxon>Eukaryota</taxon>
        <taxon>Metazoa</taxon>
        <taxon>Ecdysozoa</taxon>
        <taxon>Arthropoda</taxon>
        <taxon>Hexapoda</taxon>
        <taxon>Insecta</taxon>
        <taxon>Pterygota</taxon>
        <taxon>Neoptera</taxon>
        <taxon>Endopterygota</taxon>
        <taxon>Lepidoptera</taxon>
        <taxon>Glossata</taxon>
        <taxon>Ditrysia</taxon>
        <taxon>Papilionoidea</taxon>
        <taxon>Papilionidae</taxon>
        <taxon>Parnassiinae</taxon>
        <taxon>Parnassini</taxon>
        <taxon>Parnassius</taxon>
        <taxon>Driopa</taxon>
    </lineage>
</organism>
<dbReference type="EMBL" id="CAVLGL010000068">
    <property type="protein sequence ID" value="CAK1584621.1"/>
    <property type="molecule type" value="Genomic_DNA"/>
</dbReference>
<keyword evidence="2" id="KW-1185">Reference proteome</keyword>
<evidence type="ECO:0000313" key="2">
    <source>
        <dbReference type="Proteomes" id="UP001314205"/>
    </source>
</evidence>